<keyword evidence="6" id="KW-1185">Reference proteome</keyword>
<dbReference type="PROSITE" id="PS51257">
    <property type="entry name" value="PROKAR_LIPOPROTEIN"/>
    <property type="match status" value="1"/>
</dbReference>
<evidence type="ECO:0000256" key="2">
    <source>
        <dbReference type="ARBA" id="ARBA00022729"/>
    </source>
</evidence>
<dbReference type="InterPro" id="IPR028081">
    <property type="entry name" value="Leu-bd"/>
</dbReference>
<evidence type="ECO:0000259" key="4">
    <source>
        <dbReference type="Pfam" id="PF13458"/>
    </source>
</evidence>
<feature type="chain" id="PRO_5041000377" evidence="3">
    <location>
        <begin position="24"/>
        <end position="416"/>
    </location>
</feature>
<dbReference type="AlphaFoldDB" id="A0A9X2SND0"/>
<keyword evidence="2 3" id="KW-0732">Signal</keyword>
<evidence type="ECO:0000313" key="5">
    <source>
        <dbReference type="EMBL" id="MCR6488842.1"/>
    </source>
</evidence>
<dbReference type="PANTHER" id="PTHR47235">
    <property type="entry name" value="BLR6548 PROTEIN"/>
    <property type="match status" value="1"/>
</dbReference>
<accession>A0A9X2SND0</accession>
<protein>
    <submittedName>
        <fullName evidence="5">ABC transporter substrate-binding protein</fullName>
    </submittedName>
</protein>
<feature type="signal peptide" evidence="3">
    <location>
        <begin position="1"/>
        <end position="23"/>
    </location>
</feature>
<organism evidence="5 6">
    <name type="scientific">Amycolatopsis iheyensis</name>
    <dbReference type="NCBI Taxonomy" id="2945988"/>
    <lineage>
        <taxon>Bacteria</taxon>
        <taxon>Bacillati</taxon>
        <taxon>Actinomycetota</taxon>
        <taxon>Actinomycetes</taxon>
        <taxon>Pseudonocardiales</taxon>
        <taxon>Pseudonocardiaceae</taxon>
        <taxon>Amycolatopsis</taxon>
    </lineage>
</organism>
<sequence length="416" mass="43229">MKRTHLVAALTALLALSACSTKANDAGSSGPDSSGVKTGKGVTATEVTLGVMTDKSGVFKNLGLGVTQGNELWAKDFNAAGGVCGRQVKLEEVDHGYKADTAKTLYPQIEPKVLGFVQLLGSPVVAALKQNLATDKAVAAPASWSSELLDNPYVMIVGTTYDVEMIDGLAYLQEQGQLKDGDTIGHVYIDGEYGKNGLRGSQFYAKKHNLTVKEVKITSTDSDLTNVVTGLKGAGVKVIALTTTPAQTGSAVAANKALGLNVPVLGNNPTFDPVLLKSPAAGALDKLTIVASSVPFSADLPKAKDVAAKFKAAYKETPNGGVPYGYAVGEVWGAVLKKACDNKDLTRDGIAAALKQTTSASTDDLVAALDFSKPGTPATRQVYAATPDASAEGGVRYVKPLFEAPEAKEYVAPHQK</sequence>
<dbReference type="Gene3D" id="3.40.50.2300">
    <property type="match status" value="2"/>
</dbReference>
<gene>
    <name evidence="5" type="ORF">M8542_39045</name>
</gene>
<name>A0A9X2SND0_9PSEU</name>
<dbReference type="RefSeq" id="WP_257925408.1">
    <property type="nucleotide sequence ID" value="NZ_JAMXQV010000028.1"/>
</dbReference>
<evidence type="ECO:0000313" key="6">
    <source>
        <dbReference type="Proteomes" id="UP001144096"/>
    </source>
</evidence>
<comment type="caution">
    <text evidence="5">The sequence shown here is derived from an EMBL/GenBank/DDBJ whole genome shotgun (WGS) entry which is preliminary data.</text>
</comment>
<dbReference type="EMBL" id="JAMXQV010000028">
    <property type="protein sequence ID" value="MCR6488842.1"/>
    <property type="molecule type" value="Genomic_DNA"/>
</dbReference>
<dbReference type="Pfam" id="PF13458">
    <property type="entry name" value="Peripla_BP_6"/>
    <property type="match status" value="1"/>
</dbReference>
<evidence type="ECO:0000256" key="1">
    <source>
        <dbReference type="ARBA" id="ARBA00010062"/>
    </source>
</evidence>
<reference evidence="5" key="1">
    <citation type="submission" date="2022-06" db="EMBL/GenBank/DDBJ databases">
        <title>Amycolatopsis iheyaensis sp. nov., a new species of the genus Amycolatopsis isolated from soil in Iheya island, Japan.</title>
        <authorList>
            <person name="Ngamcharungchit C."/>
            <person name="Kanto H."/>
            <person name="Take A."/>
            <person name="Intra B."/>
            <person name="Matsumoto A."/>
            <person name="Panbangred W."/>
            <person name="Inahashi Y."/>
        </authorList>
    </citation>
    <scope>NUCLEOTIDE SEQUENCE</scope>
    <source>
        <strain evidence="5">OK19-0408</strain>
    </source>
</reference>
<dbReference type="PANTHER" id="PTHR47235:SF1">
    <property type="entry name" value="BLR6548 PROTEIN"/>
    <property type="match status" value="1"/>
</dbReference>
<evidence type="ECO:0000256" key="3">
    <source>
        <dbReference type="SAM" id="SignalP"/>
    </source>
</evidence>
<dbReference type="InterPro" id="IPR028082">
    <property type="entry name" value="Peripla_BP_I"/>
</dbReference>
<comment type="similarity">
    <text evidence="1">Belongs to the leucine-binding protein family.</text>
</comment>
<dbReference type="SUPFAM" id="SSF53822">
    <property type="entry name" value="Periplasmic binding protein-like I"/>
    <property type="match status" value="1"/>
</dbReference>
<dbReference type="Proteomes" id="UP001144096">
    <property type="component" value="Unassembled WGS sequence"/>
</dbReference>
<feature type="domain" description="Leucine-binding protein" evidence="4">
    <location>
        <begin position="46"/>
        <end position="388"/>
    </location>
</feature>
<proteinExistence type="inferred from homology"/>